<dbReference type="HOGENOM" id="CLU_2110709_0_0_1"/>
<proteinExistence type="predicted"/>
<dbReference type="AlphaFoldDB" id="A0A022XIU6"/>
<organism evidence="1 2">
    <name type="scientific">Trichophyton soudanense CBS 452.61</name>
    <dbReference type="NCBI Taxonomy" id="1215331"/>
    <lineage>
        <taxon>Eukaryota</taxon>
        <taxon>Fungi</taxon>
        <taxon>Dikarya</taxon>
        <taxon>Ascomycota</taxon>
        <taxon>Pezizomycotina</taxon>
        <taxon>Eurotiomycetes</taxon>
        <taxon>Eurotiomycetidae</taxon>
        <taxon>Onygenales</taxon>
        <taxon>Arthrodermataceae</taxon>
        <taxon>Trichophyton</taxon>
    </lineage>
</organism>
<evidence type="ECO:0000313" key="1">
    <source>
        <dbReference type="EMBL" id="EZF70414.1"/>
    </source>
</evidence>
<evidence type="ECO:0000313" key="2">
    <source>
        <dbReference type="Proteomes" id="UP000023623"/>
    </source>
</evidence>
<reference evidence="1 2" key="1">
    <citation type="submission" date="2014-02" db="EMBL/GenBank/DDBJ databases">
        <title>The Genome Sequence of Trichophyton rubrum (morphotype soudanense) CBS 452.61.</title>
        <authorList>
            <consortium name="The Broad Institute Genomics Platform"/>
            <person name="Cuomo C.A."/>
            <person name="White T.C."/>
            <person name="Graser Y."/>
            <person name="Martinez-Rossi N."/>
            <person name="Heitman J."/>
            <person name="Young S.K."/>
            <person name="Zeng Q."/>
            <person name="Gargeya S."/>
            <person name="Abouelleil A."/>
            <person name="Alvarado L."/>
            <person name="Chapman S.B."/>
            <person name="Gainer-Dewar J."/>
            <person name="Goldberg J."/>
            <person name="Griggs A."/>
            <person name="Gujja S."/>
            <person name="Hansen M."/>
            <person name="Howarth C."/>
            <person name="Imamovic A."/>
            <person name="Larimer J."/>
            <person name="Martinez D."/>
            <person name="Murphy C."/>
            <person name="Pearson M.D."/>
            <person name="Persinoti G."/>
            <person name="Poon T."/>
            <person name="Priest M."/>
            <person name="Roberts A.D."/>
            <person name="Saif S."/>
            <person name="Shea T.D."/>
            <person name="Sykes S.N."/>
            <person name="Wortman J."/>
            <person name="Nusbaum C."/>
            <person name="Birren B."/>
        </authorList>
    </citation>
    <scope>NUCLEOTIDE SEQUENCE [LARGE SCALE GENOMIC DNA]</scope>
    <source>
        <strain evidence="1 2">CBS 452.61</strain>
    </source>
</reference>
<protein>
    <submittedName>
        <fullName evidence="1">Uncharacterized protein</fullName>
    </submittedName>
</protein>
<sequence length="115" mass="12832">MDLTRKPNRISLQGRKKGSSAQNGWTIRLSLGAAEDRGFGWLSYSGTDQIKDLYAYTMRVIVLRTLPQSGRVCASHPIGGVCSQRVEVWSFMTPFAIKYILSNCATAEKLRVYGK</sequence>
<dbReference type="Proteomes" id="UP000023623">
    <property type="component" value="Unassembled WGS sequence"/>
</dbReference>
<keyword evidence="2" id="KW-1185">Reference proteome</keyword>
<gene>
    <name evidence="1" type="ORF">H105_07228</name>
</gene>
<name>A0A022XIU6_TRISD</name>
<dbReference type="EMBL" id="KK208912">
    <property type="protein sequence ID" value="EZF70414.1"/>
    <property type="molecule type" value="Genomic_DNA"/>
</dbReference>
<accession>A0A022XIU6</accession>